<protein>
    <submittedName>
        <fullName evidence="1">Uncharacterized protein</fullName>
    </submittedName>
</protein>
<name>A0AA36I9Q3_9DINO</name>
<proteinExistence type="predicted"/>
<sequence>MATCTSACTNKCVYEPTMNQMQQDLQRIAGSAVSGLSFIPCNVTLKVAAAEKHFETSCLSACTTSPEVREQYISLLRDDVSSGLCADVPDEAQDECSVEMVVG</sequence>
<gene>
    <name evidence="1" type="ORF">EVOR1521_LOCUS9661</name>
</gene>
<organism evidence="1 2">
    <name type="scientific">Effrenium voratum</name>
    <dbReference type="NCBI Taxonomy" id="2562239"/>
    <lineage>
        <taxon>Eukaryota</taxon>
        <taxon>Sar</taxon>
        <taxon>Alveolata</taxon>
        <taxon>Dinophyceae</taxon>
        <taxon>Suessiales</taxon>
        <taxon>Symbiodiniaceae</taxon>
        <taxon>Effrenium</taxon>
    </lineage>
</organism>
<evidence type="ECO:0000313" key="2">
    <source>
        <dbReference type="Proteomes" id="UP001178507"/>
    </source>
</evidence>
<keyword evidence="2" id="KW-1185">Reference proteome</keyword>
<dbReference type="Proteomes" id="UP001178507">
    <property type="component" value="Unassembled WGS sequence"/>
</dbReference>
<reference evidence="1" key="1">
    <citation type="submission" date="2023-08" db="EMBL/GenBank/DDBJ databases">
        <authorList>
            <person name="Chen Y."/>
            <person name="Shah S."/>
            <person name="Dougan E. K."/>
            <person name="Thang M."/>
            <person name="Chan C."/>
        </authorList>
    </citation>
    <scope>NUCLEOTIDE SEQUENCE</scope>
</reference>
<evidence type="ECO:0000313" key="1">
    <source>
        <dbReference type="EMBL" id="CAJ1382249.1"/>
    </source>
</evidence>
<dbReference type="EMBL" id="CAUJNA010000887">
    <property type="protein sequence ID" value="CAJ1382249.1"/>
    <property type="molecule type" value="Genomic_DNA"/>
</dbReference>
<accession>A0AA36I9Q3</accession>
<dbReference type="AlphaFoldDB" id="A0AA36I9Q3"/>
<comment type="caution">
    <text evidence="1">The sequence shown here is derived from an EMBL/GenBank/DDBJ whole genome shotgun (WGS) entry which is preliminary data.</text>
</comment>